<protein>
    <submittedName>
        <fullName evidence="1">Uncharacterized protein</fullName>
    </submittedName>
</protein>
<keyword evidence="2" id="KW-1185">Reference proteome</keyword>
<accession>A0AAE1YDK5</accession>
<evidence type="ECO:0000313" key="2">
    <source>
        <dbReference type="Proteomes" id="UP001293254"/>
    </source>
</evidence>
<evidence type="ECO:0000313" key="1">
    <source>
        <dbReference type="EMBL" id="KAK4428274.1"/>
    </source>
</evidence>
<dbReference type="AlphaFoldDB" id="A0AAE1YDK5"/>
<dbReference type="Proteomes" id="UP001293254">
    <property type="component" value="Unassembled WGS sequence"/>
</dbReference>
<reference evidence="1" key="1">
    <citation type="submission" date="2020-06" db="EMBL/GenBank/DDBJ databases">
        <authorList>
            <person name="Li T."/>
            <person name="Hu X."/>
            <person name="Zhang T."/>
            <person name="Song X."/>
            <person name="Zhang H."/>
            <person name="Dai N."/>
            <person name="Sheng W."/>
            <person name="Hou X."/>
            <person name="Wei L."/>
        </authorList>
    </citation>
    <scope>NUCLEOTIDE SEQUENCE</scope>
    <source>
        <strain evidence="1">3651</strain>
        <tissue evidence="1">Leaf</tissue>
    </source>
</reference>
<name>A0AAE1YDK5_9LAMI</name>
<dbReference type="EMBL" id="JACGWO010000004">
    <property type="protein sequence ID" value="KAK4428274.1"/>
    <property type="molecule type" value="Genomic_DNA"/>
</dbReference>
<organism evidence="1 2">
    <name type="scientific">Sesamum alatum</name>
    <dbReference type="NCBI Taxonomy" id="300844"/>
    <lineage>
        <taxon>Eukaryota</taxon>
        <taxon>Viridiplantae</taxon>
        <taxon>Streptophyta</taxon>
        <taxon>Embryophyta</taxon>
        <taxon>Tracheophyta</taxon>
        <taxon>Spermatophyta</taxon>
        <taxon>Magnoliopsida</taxon>
        <taxon>eudicotyledons</taxon>
        <taxon>Gunneridae</taxon>
        <taxon>Pentapetalae</taxon>
        <taxon>asterids</taxon>
        <taxon>lamiids</taxon>
        <taxon>Lamiales</taxon>
        <taxon>Pedaliaceae</taxon>
        <taxon>Sesamum</taxon>
    </lineage>
</organism>
<proteinExistence type="predicted"/>
<comment type="caution">
    <text evidence="1">The sequence shown here is derived from an EMBL/GenBank/DDBJ whole genome shotgun (WGS) entry which is preliminary data.</text>
</comment>
<gene>
    <name evidence="1" type="ORF">Salat_1127000</name>
</gene>
<sequence length="103" mass="11958">MDRCFIRELVHKVQSNSSENRQPNADVVCAVISVVNVVFSVCWIPRLKLVLVNESLSEEIGWGKSFARAYRWETQRAWEELKIIFDGPEHKPNHPSDDELYAE</sequence>
<reference evidence="1" key="2">
    <citation type="journal article" date="2024" name="Plant">
        <title>Genomic evolution and insights into agronomic trait innovations of Sesamum species.</title>
        <authorList>
            <person name="Miao H."/>
            <person name="Wang L."/>
            <person name="Qu L."/>
            <person name="Liu H."/>
            <person name="Sun Y."/>
            <person name="Le M."/>
            <person name="Wang Q."/>
            <person name="Wei S."/>
            <person name="Zheng Y."/>
            <person name="Lin W."/>
            <person name="Duan Y."/>
            <person name="Cao H."/>
            <person name="Xiong S."/>
            <person name="Wang X."/>
            <person name="Wei L."/>
            <person name="Li C."/>
            <person name="Ma Q."/>
            <person name="Ju M."/>
            <person name="Zhao R."/>
            <person name="Li G."/>
            <person name="Mu C."/>
            <person name="Tian Q."/>
            <person name="Mei H."/>
            <person name="Zhang T."/>
            <person name="Gao T."/>
            <person name="Zhang H."/>
        </authorList>
    </citation>
    <scope>NUCLEOTIDE SEQUENCE</scope>
    <source>
        <strain evidence="1">3651</strain>
    </source>
</reference>